<protein>
    <recommendedName>
        <fullName evidence="2">Ribosomal RNA methyltransferase FtsJ domain-containing protein</fullName>
    </recommendedName>
</protein>
<dbReference type="STRING" id="34475.A0A4Y9XTF1"/>
<reference evidence="3 4" key="1">
    <citation type="submission" date="2019-01" db="EMBL/GenBank/DDBJ databases">
        <title>Genome sequencing of the rare red list fungi Fomitopsis rosea.</title>
        <authorList>
            <person name="Buettner E."/>
            <person name="Kellner H."/>
        </authorList>
    </citation>
    <scope>NUCLEOTIDE SEQUENCE [LARGE SCALE GENOMIC DNA]</scope>
    <source>
        <strain evidence="3 4">DSM 105464</strain>
    </source>
</reference>
<dbReference type="Gene3D" id="3.40.50.150">
    <property type="entry name" value="Vaccinia Virus protein VP39"/>
    <property type="match status" value="1"/>
</dbReference>
<proteinExistence type="predicted"/>
<feature type="domain" description="Ribosomal RNA methyltransferase FtsJ" evidence="2">
    <location>
        <begin position="115"/>
        <end position="279"/>
    </location>
</feature>
<dbReference type="AlphaFoldDB" id="A0A4Y9XTF1"/>
<feature type="region of interest" description="Disordered" evidence="1">
    <location>
        <begin position="380"/>
        <end position="453"/>
    </location>
</feature>
<dbReference type="InterPro" id="IPR029063">
    <property type="entry name" value="SAM-dependent_MTases_sf"/>
</dbReference>
<sequence>MALITREAVSRFRTIADVDERINHVLTDGPHEIISTLSPAESRFCNAAESDILRRLLVLKELYRLSDAVDRYYIDQSERNRATRADPSSLVHLEAYEKAFKEINELAGRPFGRNQVRKFLDLGFAPGGFATWLLRSNGSALGTGITLSPEASGIQARVDLQFLERFQQHDQDVRQIADGQVIIGDAPAAFDLIIANATVVLPEDNVPWNEQIHLTFAQLLVALRNIAAGGSLVISLRTRPFEWINDIIVVLTQCFTSVVAVKPAFQGRRSIAYIVCRDYTATGDVDGYIERLRAGIRYLKYISTVHFLVACAAADTHNLIVAGSVDNPSGGTARLPRLSGLSDQAIWELHGQSVAACLTPVWKRQYDAVYEHYKNILEKEYGGGPTTPASNTDTDVSWRRQQAPAVQPSGADSSNWRNRTAEQHGSSQRRRDSRTTGSSGEGASGSSWRRAQH</sequence>
<evidence type="ECO:0000256" key="1">
    <source>
        <dbReference type="SAM" id="MobiDB-lite"/>
    </source>
</evidence>
<accession>A0A4Y9XTF1</accession>
<name>A0A4Y9XTF1_9APHY</name>
<dbReference type="InterPro" id="IPR002877">
    <property type="entry name" value="RNA_MeTrfase_FtsJ_dom"/>
</dbReference>
<dbReference type="GO" id="GO:0032259">
    <property type="term" value="P:methylation"/>
    <property type="evidence" value="ECO:0007669"/>
    <property type="project" value="InterPro"/>
</dbReference>
<evidence type="ECO:0000313" key="3">
    <source>
        <dbReference type="EMBL" id="TFY52431.1"/>
    </source>
</evidence>
<dbReference type="Proteomes" id="UP000298390">
    <property type="component" value="Unassembled WGS sequence"/>
</dbReference>
<evidence type="ECO:0000313" key="4">
    <source>
        <dbReference type="Proteomes" id="UP000298390"/>
    </source>
</evidence>
<dbReference type="Pfam" id="PF01728">
    <property type="entry name" value="FtsJ"/>
    <property type="match status" value="1"/>
</dbReference>
<dbReference type="SUPFAM" id="SSF53335">
    <property type="entry name" value="S-adenosyl-L-methionine-dependent methyltransferases"/>
    <property type="match status" value="1"/>
</dbReference>
<gene>
    <name evidence="3" type="ORF">EVJ58_g10023</name>
</gene>
<dbReference type="EMBL" id="SEKV01000977">
    <property type="protein sequence ID" value="TFY52431.1"/>
    <property type="molecule type" value="Genomic_DNA"/>
</dbReference>
<comment type="caution">
    <text evidence="3">The sequence shown here is derived from an EMBL/GenBank/DDBJ whole genome shotgun (WGS) entry which is preliminary data.</text>
</comment>
<dbReference type="CDD" id="cd02440">
    <property type="entry name" value="AdoMet_MTases"/>
    <property type="match status" value="1"/>
</dbReference>
<evidence type="ECO:0000259" key="2">
    <source>
        <dbReference type="Pfam" id="PF01728"/>
    </source>
</evidence>
<dbReference type="GO" id="GO:0008168">
    <property type="term" value="F:methyltransferase activity"/>
    <property type="evidence" value="ECO:0007669"/>
    <property type="project" value="InterPro"/>
</dbReference>
<organism evidence="3 4">
    <name type="scientific">Rhodofomes roseus</name>
    <dbReference type="NCBI Taxonomy" id="34475"/>
    <lineage>
        <taxon>Eukaryota</taxon>
        <taxon>Fungi</taxon>
        <taxon>Dikarya</taxon>
        <taxon>Basidiomycota</taxon>
        <taxon>Agaricomycotina</taxon>
        <taxon>Agaricomycetes</taxon>
        <taxon>Polyporales</taxon>
        <taxon>Rhodofomes</taxon>
    </lineage>
</organism>